<dbReference type="InterPro" id="IPR036188">
    <property type="entry name" value="FAD/NAD-bd_sf"/>
</dbReference>
<dbReference type="OMA" id="EXIDLEN"/>
<dbReference type="Proteomes" id="UP000694381">
    <property type="component" value="Unassembled WGS sequence"/>
</dbReference>
<organism evidence="1 2">
    <name type="scientific">Nannospalax galili</name>
    <name type="common">Northern Israeli blind subterranean mole rat</name>
    <name type="synonym">Spalax galili</name>
    <dbReference type="NCBI Taxonomy" id="1026970"/>
    <lineage>
        <taxon>Eukaryota</taxon>
        <taxon>Metazoa</taxon>
        <taxon>Chordata</taxon>
        <taxon>Craniata</taxon>
        <taxon>Vertebrata</taxon>
        <taxon>Euteleostomi</taxon>
        <taxon>Mammalia</taxon>
        <taxon>Eutheria</taxon>
        <taxon>Euarchontoglires</taxon>
        <taxon>Glires</taxon>
        <taxon>Rodentia</taxon>
        <taxon>Myomorpha</taxon>
        <taxon>Muroidea</taxon>
        <taxon>Spalacidae</taxon>
        <taxon>Spalacinae</taxon>
        <taxon>Nannospalax</taxon>
    </lineage>
</organism>
<sequence>MEERKQETTNQAHILFDRFVQATTCKGTLRAFQELCDHLELKPKDYRSFYHKLKSK</sequence>
<evidence type="ECO:0000313" key="2">
    <source>
        <dbReference type="Proteomes" id="UP000694381"/>
    </source>
</evidence>
<keyword evidence="2" id="KW-1185">Reference proteome</keyword>
<reference evidence="1" key="2">
    <citation type="submission" date="2025-09" db="UniProtKB">
        <authorList>
            <consortium name="Ensembl"/>
        </authorList>
    </citation>
    <scope>IDENTIFICATION</scope>
</reference>
<gene>
    <name evidence="1" type="primary">Mical3</name>
</gene>
<dbReference type="Gene3D" id="3.50.50.60">
    <property type="entry name" value="FAD/NAD(P)-binding domain"/>
    <property type="match status" value="1"/>
</dbReference>
<dbReference type="AlphaFoldDB" id="A0A8C6QJF1"/>
<accession>A0A8C6QJF1</accession>
<dbReference type="GeneTree" id="ENSGT00940000155580"/>
<protein>
    <submittedName>
        <fullName evidence="1">Uncharacterized protein</fullName>
    </submittedName>
</protein>
<reference evidence="1" key="1">
    <citation type="submission" date="2025-08" db="UniProtKB">
        <authorList>
            <consortium name="Ensembl"/>
        </authorList>
    </citation>
    <scope>IDENTIFICATION</scope>
</reference>
<proteinExistence type="predicted"/>
<name>A0A8C6QJF1_NANGA</name>
<dbReference type="Ensembl" id="ENSNGAT00000005957.1">
    <property type="protein sequence ID" value="ENSNGAP00000003893.1"/>
    <property type="gene ID" value="ENSNGAG00000004728.1"/>
</dbReference>
<evidence type="ECO:0000313" key="1">
    <source>
        <dbReference type="Ensembl" id="ENSNGAP00000003893.1"/>
    </source>
</evidence>